<proteinExistence type="predicted"/>
<dbReference type="EMBL" id="CADCVT010000350">
    <property type="protein sequence ID" value="CAA9525326.1"/>
    <property type="molecule type" value="Genomic_DNA"/>
</dbReference>
<gene>
    <name evidence="2" type="ORF">AVDCRST_MAG85-3181</name>
</gene>
<organism evidence="2">
    <name type="scientific">uncultured Solirubrobacteraceae bacterium</name>
    <dbReference type="NCBI Taxonomy" id="1162706"/>
    <lineage>
        <taxon>Bacteria</taxon>
        <taxon>Bacillati</taxon>
        <taxon>Actinomycetota</taxon>
        <taxon>Thermoleophilia</taxon>
        <taxon>Solirubrobacterales</taxon>
        <taxon>Solirubrobacteraceae</taxon>
        <taxon>environmental samples</taxon>
    </lineage>
</organism>
<protein>
    <submittedName>
        <fullName evidence="2">Uncharacterized protein</fullName>
    </submittedName>
</protein>
<name>A0A6J4TJ84_9ACTN</name>
<evidence type="ECO:0000313" key="2">
    <source>
        <dbReference type="EMBL" id="CAA9525326.1"/>
    </source>
</evidence>
<feature type="non-terminal residue" evidence="2">
    <location>
        <position position="186"/>
    </location>
</feature>
<accession>A0A6J4TJ84</accession>
<dbReference type="AlphaFoldDB" id="A0A6J4TJ84"/>
<feature type="compositionally biased region" description="Low complexity" evidence="1">
    <location>
        <begin position="13"/>
        <end position="39"/>
    </location>
</feature>
<reference evidence="2" key="1">
    <citation type="submission" date="2020-02" db="EMBL/GenBank/DDBJ databases">
        <authorList>
            <person name="Meier V. D."/>
        </authorList>
    </citation>
    <scope>NUCLEOTIDE SEQUENCE</scope>
    <source>
        <strain evidence="2">AVDCRST_MAG85</strain>
    </source>
</reference>
<feature type="compositionally biased region" description="Low complexity" evidence="1">
    <location>
        <begin position="150"/>
        <end position="186"/>
    </location>
</feature>
<sequence>WSLRARPRGPPGDGRATRTGTRWLGSPSSSPSTATGSSAWPSRCSGRPARRPATSSPTSCCATPSGCRPAAPRPATRRPISKGSCASGASIFGAGRRPRRPCPRSCTSGRACRRPGRCSHWPPSRSPPGRPSRCRRRRTATHAGCEGHTAARAPQPVRRPARGHPPGARVAPGDAGSAAARPARGR</sequence>
<feature type="compositionally biased region" description="Low complexity" evidence="1">
    <location>
        <begin position="52"/>
        <end position="74"/>
    </location>
</feature>
<evidence type="ECO:0000256" key="1">
    <source>
        <dbReference type="SAM" id="MobiDB-lite"/>
    </source>
</evidence>
<feature type="non-terminal residue" evidence="2">
    <location>
        <position position="1"/>
    </location>
</feature>
<feature type="region of interest" description="Disordered" evidence="1">
    <location>
        <begin position="1"/>
        <end position="186"/>
    </location>
</feature>